<reference evidence="2" key="1">
    <citation type="submission" date="2016-11" db="UniProtKB">
        <authorList>
            <consortium name="WormBaseParasite"/>
        </authorList>
    </citation>
    <scope>IDENTIFICATION</scope>
    <source>
        <strain evidence="2">KR3021</strain>
    </source>
</reference>
<evidence type="ECO:0000313" key="2">
    <source>
        <dbReference type="WBParaSite" id="RSKR_0001162066.1"/>
    </source>
</evidence>
<organism evidence="1 2">
    <name type="scientific">Rhabditophanes sp. KR3021</name>
    <dbReference type="NCBI Taxonomy" id="114890"/>
    <lineage>
        <taxon>Eukaryota</taxon>
        <taxon>Metazoa</taxon>
        <taxon>Ecdysozoa</taxon>
        <taxon>Nematoda</taxon>
        <taxon>Chromadorea</taxon>
        <taxon>Rhabditida</taxon>
        <taxon>Tylenchina</taxon>
        <taxon>Panagrolaimomorpha</taxon>
        <taxon>Strongyloidoidea</taxon>
        <taxon>Alloionematidae</taxon>
        <taxon>Rhabditophanes</taxon>
    </lineage>
</organism>
<dbReference type="WBParaSite" id="RSKR_0001162066.1">
    <property type="protein sequence ID" value="RSKR_0001162066.1"/>
    <property type="gene ID" value="RSKR_0001162066"/>
</dbReference>
<protein>
    <submittedName>
        <fullName evidence="2">DUF5641 domain-containing protein</fullName>
    </submittedName>
</protein>
<evidence type="ECO:0000313" key="1">
    <source>
        <dbReference type="Proteomes" id="UP000095286"/>
    </source>
</evidence>
<proteinExistence type="predicted"/>
<accession>A0AC35UGQ7</accession>
<dbReference type="Proteomes" id="UP000095286">
    <property type="component" value="Unplaced"/>
</dbReference>
<sequence>MSGHHRNIVPKTVVIKKIERRTPYGKLLSVVNVKSTYYDGELVDIPEESTSRISTPTTKVISTRPQSRRHQYNQRIFDESPGERTEYVLTGKNTNMFSDSTLYGDDWSSSGITQVRESHLVRSASQRLV</sequence>
<name>A0AC35UGQ7_9BILA</name>